<name>A0A2P2Q9F7_RHIMU</name>
<protein>
    <submittedName>
        <fullName evidence="1">Uncharacterized protein</fullName>
    </submittedName>
</protein>
<accession>A0A2P2Q9F7</accession>
<organism evidence="1">
    <name type="scientific">Rhizophora mucronata</name>
    <name type="common">Asiatic mangrove</name>
    <dbReference type="NCBI Taxonomy" id="61149"/>
    <lineage>
        <taxon>Eukaryota</taxon>
        <taxon>Viridiplantae</taxon>
        <taxon>Streptophyta</taxon>
        <taxon>Embryophyta</taxon>
        <taxon>Tracheophyta</taxon>
        <taxon>Spermatophyta</taxon>
        <taxon>Magnoliopsida</taxon>
        <taxon>eudicotyledons</taxon>
        <taxon>Gunneridae</taxon>
        <taxon>Pentapetalae</taxon>
        <taxon>rosids</taxon>
        <taxon>fabids</taxon>
        <taxon>Malpighiales</taxon>
        <taxon>Rhizophoraceae</taxon>
        <taxon>Rhizophora</taxon>
    </lineage>
</organism>
<proteinExistence type="predicted"/>
<dbReference type="AlphaFoldDB" id="A0A2P2Q9F7"/>
<evidence type="ECO:0000313" key="1">
    <source>
        <dbReference type="EMBL" id="MBX63620.1"/>
    </source>
</evidence>
<dbReference type="EMBL" id="GGEC01083136">
    <property type="protein sequence ID" value="MBX63620.1"/>
    <property type="molecule type" value="Transcribed_RNA"/>
</dbReference>
<sequence>MKMGEFLNFQLTQPFLNSYSQRF</sequence>
<reference evidence="1" key="1">
    <citation type="submission" date="2018-02" db="EMBL/GenBank/DDBJ databases">
        <title>Rhizophora mucronata_Transcriptome.</title>
        <authorList>
            <person name="Meera S.P."/>
            <person name="Sreeshan A."/>
            <person name="Augustine A."/>
        </authorList>
    </citation>
    <scope>NUCLEOTIDE SEQUENCE</scope>
    <source>
        <tissue evidence="1">Leaf</tissue>
    </source>
</reference>